<keyword evidence="3 10" id="KW-0813">Transport</keyword>
<evidence type="ECO:0000256" key="10">
    <source>
        <dbReference type="HAMAP-Rule" id="MF_01300"/>
    </source>
</evidence>
<evidence type="ECO:0000256" key="2">
    <source>
        <dbReference type="ARBA" id="ARBA00006148"/>
    </source>
</evidence>
<dbReference type="PANTHER" id="PTHR42865">
    <property type="entry name" value="PROTON/GLUTAMATE-ASPARTATE SYMPORTER"/>
    <property type="match status" value="1"/>
</dbReference>
<evidence type="ECO:0000256" key="1">
    <source>
        <dbReference type="ARBA" id="ARBA00004651"/>
    </source>
</evidence>
<sequence>MHTQTKKPFYRILYVQVLIAIVIGILLGYVRPSLAVEMKPLGDGFIKLIKMIIGPIIFCTVVAGIAGMQDMKKVGRVGGKALIYFEVVSTFALLIGLAATHLLKPGAGFNVDIASLDPKAIASYTEKAAHGESLSEFLLHLIPNTFVDAFAKGEILQILVIAILFGAALAIVGERGRVVSEFIEKISSVFFQVVHIITKVAPLGAFGAMAFTIGKYGIASLLPLMKLMGTFYLTALLFVLIVLGGIAKMVGFSILKFIAYIKEELLIVLGTSSSEAALPQLMEKMEKLGCSKSVVGLVIPTGYSFNLDGTNIYMTMAVLFIAQATNTDLTWAQQLTLLAVAMLTSKGASGVTGAGFITLAATLAVIPTIPVAGMVLILGIDRFMSECRALTNIVGNGVATVVVSAWEKELDHNKLKQTLARGELEMV</sequence>
<dbReference type="InterPro" id="IPR023954">
    <property type="entry name" value="C4_dicarb_transport"/>
</dbReference>
<comment type="similarity">
    <text evidence="2 10">Belongs to the dicarboxylate/amino acid:cation symporter (DAACS) (TC 2.A.23) family.</text>
</comment>
<dbReference type="PRINTS" id="PR00173">
    <property type="entry name" value="EDTRNSPORT"/>
</dbReference>
<dbReference type="NCBIfam" id="NF009587">
    <property type="entry name" value="PRK13027.1"/>
    <property type="match status" value="1"/>
</dbReference>
<dbReference type="RefSeq" id="WP_150699125.1">
    <property type="nucleotide sequence ID" value="NZ_CABPRZ010000023.1"/>
</dbReference>
<evidence type="ECO:0000313" key="11">
    <source>
        <dbReference type="EMBL" id="VVE46549.1"/>
    </source>
</evidence>
<evidence type="ECO:0000256" key="7">
    <source>
        <dbReference type="ARBA" id="ARBA00022989"/>
    </source>
</evidence>
<dbReference type="GO" id="GO:0015141">
    <property type="term" value="F:succinate transmembrane transporter activity"/>
    <property type="evidence" value="ECO:0007669"/>
    <property type="project" value="TreeGrafter"/>
</dbReference>
<keyword evidence="12" id="KW-1185">Reference proteome</keyword>
<evidence type="ECO:0000256" key="9">
    <source>
        <dbReference type="ARBA" id="ARBA00053346"/>
    </source>
</evidence>
<organism evidence="11 12">
    <name type="scientific">Pandoraea terrae</name>
    <dbReference type="NCBI Taxonomy" id="1537710"/>
    <lineage>
        <taxon>Bacteria</taxon>
        <taxon>Pseudomonadati</taxon>
        <taxon>Pseudomonadota</taxon>
        <taxon>Betaproteobacteria</taxon>
        <taxon>Burkholderiales</taxon>
        <taxon>Burkholderiaceae</taxon>
        <taxon>Pandoraea</taxon>
    </lineage>
</organism>
<dbReference type="InterPro" id="IPR036458">
    <property type="entry name" value="Na:dicarbo_symporter_sf"/>
</dbReference>
<dbReference type="AlphaFoldDB" id="A0A5E4YCU2"/>
<evidence type="ECO:0000256" key="3">
    <source>
        <dbReference type="ARBA" id="ARBA00022448"/>
    </source>
</evidence>
<dbReference type="PROSITE" id="PS00713">
    <property type="entry name" value="NA_DICARBOXYL_SYMP_1"/>
    <property type="match status" value="1"/>
</dbReference>
<evidence type="ECO:0000256" key="8">
    <source>
        <dbReference type="ARBA" id="ARBA00023136"/>
    </source>
</evidence>
<dbReference type="PROSITE" id="PS00714">
    <property type="entry name" value="NA_DICARBOXYL_SYMP_2"/>
    <property type="match status" value="1"/>
</dbReference>
<comment type="function">
    <text evidence="10">Responsible for the transport of dicarboxylates such as succinate, fumarate, and malate across the membrane.</text>
</comment>
<proteinExistence type="inferred from homology"/>
<dbReference type="OrthoDB" id="9766690at2"/>
<dbReference type="InterPro" id="IPR001991">
    <property type="entry name" value="Na-dicarboxylate_symporter"/>
</dbReference>
<dbReference type="NCBIfam" id="NF002461">
    <property type="entry name" value="PRK01663.1"/>
    <property type="match status" value="1"/>
</dbReference>
<evidence type="ECO:0000313" key="12">
    <source>
        <dbReference type="Proteomes" id="UP000414233"/>
    </source>
</evidence>
<feature type="transmembrane region" description="Helical" evidence="10">
    <location>
        <begin position="81"/>
        <end position="103"/>
    </location>
</feature>
<dbReference type="GO" id="GO:0070778">
    <property type="term" value="P:L-aspartate transmembrane transport"/>
    <property type="evidence" value="ECO:0007669"/>
    <property type="project" value="TreeGrafter"/>
</dbReference>
<keyword evidence="7 10" id="KW-1133">Transmembrane helix</keyword>
<gene>
    <name evidence="10" type="primary">dctA</name>
    <name evidence="11" type="ORF">PTE30175_04337</name>
</gene>
<dbReference type="SUPFAM" id="SSF118215">
    <property type="entry name" value="Proton glutamate symport protein"/>
    <property type="match status" value="1"/>
</dbReference>
<feature type="transmembrane region" description="Helical" evidence="10">
    <location>
        <begin position="231"/>
        <end position="255"/>
    </location>
</feature>
<comment type="subcellular location">
    <subcellularLocation>
        <location evidence="1 10">Cell membrane</location>
        <topology evidence="1 10">Multi-pass membrane protein</topology>
    </subcellularLocation>
</comment>
<dbReference type="Proteomes" id="UP000414233">
    <property type="component" value="Unassembled WGS sequence"/>
</dbReference>
<dbReference type="EMBL" id="CABPRZ010000023">
    <property type="protein sequence ID" value="VVE46549.1"/>
    <property type="molecule type" value="Genomic_DNA"/>
</dbReference>
<comment type="caution">
    <text evidence="10">Lacks conserved residue(s) required for the propagation of feature annotation.</text>
</comment>
<feature type="transmembrane region" description="Helical" evidence="10">
    <location>
        <begin position="12"/>
        <end position="31"/>
    </location>
</feature>
<evidence type="ECO:0000256" key="4">
    <source>
        <dbReference type="ARBA" id="ARBA00022475"/>
    </source>
</evidence>
<dbReference type="InterPro" id="IPR018107">
    <property type="entry name" value="Na-dicarboxylate_symporter_CS"/>
</dbReference>
<feature type="transmembrane region" description="Helical" evidence="10">
    <location>
        <begin position="353"/>
        <end position="378"/>
    </location>
</feature>
<reference evidence="11 12" key="1">
    <citation type="submission" date="2019-08" db="EMBL/GenBank/DDBJ databases">
        <authorList>
            <person name="Peeters C."/>
        </authorList>
    </citation>
    <scope>NUCLEOTIDE SEQUENCE [LARGE SCALE GENOMIC DNA]</scope>
    <source>
        <strain evidence="11 12">LMG 30175</strain>
    </source>
</reference>
<dbReference type="GO" id="GO:0005886">
    <property type="term" value="C:plasma membrane"/>
    <property type="evidence" value="ECO:0007669"/>
    <property type="project" value="UniProtKB-SubCell"/>
</dbReference>
<feature type="transmembrane region" description="Helical" evidence="10">
    <location>
        <begin position="193"/>
        <end position="211"/>
    </location>
</feature>
<dbReference type="FunFam" id="1.10.3860.10:FF:000001">
    <property type="entry name" value="C4-dicarboxylate transport protein"/>
    <property type="match status" value="1"/>
</dbReference>
<keyword evidence="5 10" id="KW-0812">Transmembrane</keyword>
<dbReference type="GO" id="GO:0015138">
    <property type="term" value="F:fumarate transmembrane transporter activity"/>
    <property type="evidence" value="ECO:0007669"/>
    <property type="project" value="TreeGrafter"/>
</dbReference>
<dbReference type="Pfam" id="PF00375">
    <property type="entry name" value="SDF"/>
    <property type="match status" value="1"/>
</dbReference>
<dbReference type="HAMAP" id="MF_01300">
    <property type="entry name" value="C4_dicarb_transport"/>
    <property type="match status" value="1"/>
</dbReference>
<name>A0A5E4YCU2_9BURK</name>
<feature type="transmembrane region" description="Helical" evidence="10">
    <location>
        <begin position="51"/>
        <end position="69"/>
    </location>
</feature>
<dbReference type="PANTHER" id="PTHR42865:SF1">
    <property type="entry name" value="AEROBIC C4-DICARBOXYLATE TRANSPORT PROTEIN"/>
    <property type="match status" value="1"/>
</dbReference>
<dbReference type="GO" id="GO:0015366">
    <property type="term" value="F:malate:proton symporter activity"/>
    <property type="evidence" value="ECO:0007669"/>
    <property type="project" value="TreeGrafter"/>
</dbReference>
<keyword evidence="6 10" id="KW-0769">Symport</keyword>
<accession>A0A5E4YCU2</accession>
<evidence type="ECO:0000256" key="5">
    <source>
        <dbReference type="ARBA" id="ARBA00022692"/>
    </source>
</evidence>
<keyword evidence="4 10" id="KW-1003">Cell membrane</keyword>
<dbReference type="Gene3D" id="1.10.3860.10">
    <property type="entry name" value="Sodium:dicarboxylate symporter"/>
    <property type="match status" value="1"/>
</dbReference>
<feature type="transmembrane region" description="Helical" evidence="10">
    <location>
        <begin position="155"/>
        <end position="172"/>
    </location>
</feature>
<evidence type="ECO:0000256" key="6">
    <source>
        <dbReference type="ARBA" id="ARBA00022847"/>
    </source>
</evidence>
<protein>
    <recommendedName>
        <fullName evidence="10">C4-dicarboxylate transport protein</fullName>
    </recommendedName>
</protein>
<keyword evidence="8 10" id="KW-0472">Membrane</keyword>
<comment type="function">
    <text evidence="9">Responsible for the transport of dicarboxylates such as succinate, fumarate, and malate from the periplasm across the membrane.</text>
</comment>